<feature type="coiled-coil region" evidence="1">
    <location>
        <begin position="236"/>
        <end position="334"/>
    </location>
</feature>
<protein>
    <submittedName>
        <fullName evidence="2">Uncharacterized protein</fullName>
    </submittedName>
</protein>
<organism evidence="2 3">
    <name type="scientific">Enterococcus termitis</name>
    <dbReference type="NCBI Taxonomy" id="332950"/>
    <lineage>
        <taxon>Bacteria</taxon>
        <taxon>Bacillati</taxon>
        <taxon>Bacillota</taxon>
        <taxon>Bacilli</taxon>
        <taxon>Lactobacillales</taxon>
        <taxon>Enterococcaceae</taxon>
        <taxon>Enterococcus</taxon>
    </lineage>
</organism>
<comment type="caution">
    <text evidence="2">The sequence shown here is derived from an EMBL/GenBank/DDBJ whole genome shotgun (WGS) entry which is preliminary data.</text>
</comment>
<dbReference type="Proteomes" id="UP000095094">
    <property type="component" value="Unassembled WGS sequence"/>
</dbReference>
<accession>A0A1E5H136</accession>
<evidence type="ECO:0000313" key="2">
    <source>
        <dbReference type="EMBL" id="OEG18708.1"/>
    </source>
</evidence>
<dbReference type="AlphaFoldDB" id="A0A1E5H136"/>
<proteinExistence type="predicted"/>
<name>A0A1E5H136_9ENTE</name>
<evidence type="ECO:0000256" key="1">
    <source>
        <dbReference type="SAM" id="Coils"/>
    </source>
</evidence>
<dbReference type="OrthoDB" id="2086563at2"/>
<evidence type="ECO:0000313" key="3">
    <source>
        <dbReference type="Proteomes" id="UP000095094"/>
    </source>
</evidence>
<dbReference type="EMBL" id="MIJY01000005">
    <property type="protein sequence ID" value="OEG18708.1"/>
    <property type="molecule type" value="Genomic_DNA"/>
</dbReference>
<keyword evidence="1" id="KW-0175">Coiled coil</keyword>
<dbReference type="RefSeq" id="WP_069662557.1">
    <property type="nucleotide sequence ID" value="NZ_JBHUJJ010000002.1"/>
</dbReference>
<gene>
    <name evidence="2" type="ORF">BCR25_16035</name>
</gene>
<sequence length="365" mass="43323">MAVQKAFAYLFVDGTLQLISAVEAIERKSDTEKSIYYDSKGKYKRRVFVSRNKKTPSFHYYPTEKVEFLDKPKKMTREHRLFQEGLSKIGKIKIAPYNQKVERPITLYIKECHVEYMVEALEKEKYFRIDILVQLNGTFPYSLFYGWNSCLAIEVKVTHKVDEFKTAQLEKIGARVFEVKVPKKIKELIKEYNYYSDRELVTCIVGELKKESTILYGEFINQTNVLEEFEERYIKMANFEREINQLEKHKNKIQSELTELATQLTLYQEKKEQLSVTYIELQEKMQSCNSELDRLHTELEEAKKADKDEYKTKADNLKKENDNVKQQLQKIKSFSVFDRLKFLFDGEIIDQIVEGEHFESDHKSY</sequence>
<keyword evidence="3" id="KW-1185">Reference proteome</keyword>
<reference evidence="3" key="1">
    <citation type="submission" date="2016-09" db="EMBL/GenBank/DDBJ databases">
        <authorList>
            <person name="Gulvik C.A."/>
        </authorList>
    </citation>
    <scope>NUCLEOTIDE SEQUENCE [LARGE SCALE GENOMIC DNA]</scope>
    <source>
        <strain evidence="3">LMG 8895</strain>
    </source>
</reference>